<dbReference type="PANTHER" id="PTHR30461">
    <property type="entry name" value="DNA-INVERTASE FROM LAMBDOID PROPHAGE"/>
    <property type="match status" value="1"/>
</dbReference>
<dbReference type="PROSITE" id="PS51736">
    <property type="entry name" value="RECOMBINASES_3"/>
    <property type="match status" value="1"/>
</dbReference>
<dbReference type="OrthoDB" id="9791494at2"/>
<dbReference type="GO" id="GO:0000150">
    <property type="term" value="F:DNA strand exchange activity"/>
    <property type="evidence" value="ECO:0007669"/>
    <property type="project" value="InterPro"/>
</dbReference>
<evidence type="ECO:0000256" key="1">
    <source>
        <dbReference type="SAM" id="Coils"/>
    </source>
</evidence>
<proteinExistence type="predicted"/>
<dbReference type="SUPFAM" id="SSF53041">
    <property type="entry name" value="Resolvase-like"/>
    <property type="match status" value="1"/>
</dbReference>
<dbReference type="Pfam" id="PF00239">
    <property type="entry name" value="Resolvase"/>
    <property type="match status" value="1"/>
</dbReference>
<dbReference type="InterPro" id="IPR050639">
    <property type="entry name" value="SSR_resolvase"/>
</dbReference>
<dbReference type="Pfam" id="PF13408">
    <property type="entry name" value="Zn_ribbon_recom"/>
    <property type="match status" value="1"/>
</dbReference>
<dbReference type="Pfam" id="PF07508">
    <property type="entry name" value="Recombinase"/>
    <property type="match status" value="1"/>
</dbReference>
<dbReference type="SMART" id="SM00857">
    <property type="entry name" value="Resolvase"/>
    <property type="match status" value="1"/>
</dbReference>
<dbReference type="InterPro" id="IPR006119">
    <property type="entry name" value="Resolv_N"/>
</dbReference>
<evidence type="ECO:0000259" key="3">
    <source>
        <dbReference type="PROSITE" id="PS51737"/>
    </source>
</evidence>
<dbReference type="CDD" id="cd00338">
    <property type="entry name" value="Ser_Recombinase"/>
    <property type="match status" value="1"/>
</dbReference>
<evidence type="ECO:0000313" key="4">
    <source>
        <dbReference type="EMBL" id="ABE64567.1"/>
    </source>
</evidence>
<feature type="domain" description="Recombinase" evidence="3">
    <location>
        <begin position="150"/>
        <end position="286"/>
    </location>
</feature>
<feature type="coiled-coil region" evidence="1">
    <location>
        <begin position="412"/>
        <end position="468"/>
    </location>
</feature>
<dbReference type="RefSeq" id="WP_011512199.1">
    <property type="nucleotide sequence ID" value="NC_007964.1"/>
</dbReference>
<dbReference type="STRING" id="323097.Nham_3864"/>
<dbReference type="EMBL" id="CP000319">
    <property type="protein sequence ID" value="ABE64567.1"/>
    <property type="molecule type" value="Genomic_DNA"/>
</dbReference>
<evidence type="ECO:0000313" key="5">
    <source>
        <dbReference type="Proteomes" id="UP000001953"/>
    </source>
</evidence>
<dbReference type="Gene3D" id="3.90.1750.20">
    <property type="entry name" value="Putative Large Serine Recombinase, Chain B, Domain 2"/>
    <property type="match status" value="1"/>
</dbReference>
<dbReference type="PANTHER" id="PTHR30461:SF23">
    <property type="entry name" value="DNA RECOMBINASE-RELATED"/>
    <property type="match status" value="1"/>
</dbReference>
<sequence>MKAAIYARFSSDKQTDRSIEDQVALCRAICEREGLIVVAVYDDRAISGASTLNRLGWQRLMRDAKAGKFDVLVAEALDRISRDQEDLAGIHKRLRFAGIEIRTAQDGIAGDIHIGVKGLLGSLYLKDLAQKTRRGQAGVIRDGRHNGGRSYGYRPIPGKRGELEIDEAEAATVRQIFADYLDARSPRDIAAALNKKGVPGPRGGVWNASTIAGSRKRLNGILQNELYVGRIVWNRQTFIKDPETGKRISRENPREQWMSADAEHLRIIDADTWVRVRKRREDRGGPKGAYATRPKHLLSGLVKCGCCGSGYIVGGNDKRGSLLVCTRMKETGLCENRRTVPREKIEALVLKGIEENLAAPELIAEYVREYHRMSRELHSSTAHRHRDLEKRLGNVNGAISKAVDVLLAEAPSRALRDRLAALEAERDEIEAEIAALAPPAVEFHPNAANAYRDKVRHLKRALAESDEDSRAAAHEAIREIVEKVVIHPRGPYKPVEIEIYGQLAALLRISERAAADPLESRGVLVAGIGFEPMTFRL</sequence>
<dbReference type="InterPro" id="IPR038109">
    <property type="entry name" value="DNA_bind_recomb_sf"/>
</dbReference>
<keyword evidence="5" id="KW-1185">Reference proteome</keyword>
<dbReference type="PROSITE" id="PS51737">
    <property type="entry name" value="RECOMBINASE_DNA_BIND"/>
    <property type="match status" value="1"/>
</dbReference>
<dbReference type="Proteomes" id="UP000001953">
    <property type="component" value="Chromosome"/>
</dbReference>
<dbReference type="Gene3D" id="3.40.50.1390">
    <property type="entry name" value="Resolvase, N-terminal catalytic domain"/>
    <property type="match status" value="1"/>
</dbReference>
<dbReference type="InterPro" id="IPR025827">
    <property type="entry name" value="Zn_ribbon_recom_dom"/>
</dbReference>
<feature type="domain" description="Resolvase/invertase-type recombinase catalytic" evidence="2">
    <location>
        <begin position="2"/>
        <end position="151"/>
    </location>
</feature>
<dbReference type="AlphaFoldDB" id="Q1QGT0"/>
<organism evidence="4 5">
    <name type="scientific">Nitrobacter hamburgensis (strain DSM 10229 / NCIMB 13809 / X14)</name>
    <dbReference type="NCBI Taxonomy" id="323097"/>
    <lineage>
        <taxon>Bacteria</taxon>
        <taxon>Pseudomonadati</taxon>
        <taxon>Pseudomonadota</taxon>
        <taxon>Alphaproteobacteria</taxon>
        <taxon>Hyphomicrobiales</taxon>
        <taxon>Nitrobacteraceae</taxon>
        <taxon>Nitrobacter</taxon>
    </lineage>
</organism>
<dbReference type="KEGG" id="nha:Nham_3864"/>
<protein>
    <submittedName>
        <fullName evidence="4">Recombinase</fullName>
    </submittedName>
</protein>
<keyword evidence="1" id="KW-0175">Coiled coil</keyword>
<dbReference type="HOGENOM" id="CLU_010686_18_13_5"/>
<dbReference type="eggNOG" id="COG1961">
    <property type="taxonomic scope" value="Bacteria"/>
</dbReference>
<accession>Q1QGT0</accession>
<dbReference type="GO" id="GO:0003677">
    <property type="term" value="F:DNA binding"/>
    <property type="evidence" value="ECO:0007669"/>
    <property type="project" value="InterPro"/>
</dbReference>
<dbReference type="InterPro" id="IPR011109">
    <property type="entry name" value="DNA_bind_recombinase_dom"/>
</dbReference>
<dbReference type="InterPro" id="IPR036162">
    <property type="entry name" value="Resolvase-like_N_sf"/>
</dbReference>
<reference evidence="4 5" key="1">
    <citation type="submission" date="2006-03" db="EMBL/GenBank/DDBJ databases">
        <title>Complete sequence of chromosome of Nitrobacter hamburgensis X14.</title>
        <authorList>
            <consortium name="US DOE Joint Genome Institute"/>
            <person name="Copeland A."/>
            <person name="Lucas S."/>
            <person name="Lapidus A."/>
            <person name="Barry K."/>
            <person name="Detter J.C."/>
            <person name="Glavina del Rio T."/>
            <person name="Hammon N."/>
            <person name="Israni S."/>
            <person name="Dalin E."/>
            <person name="Tice H."/>
            <person name="Pitluck S."/>
            <person name="Chain P."/>
            <person name="Malfatti S."/>
            <person name="Shin M."/>
            <person name="Vergez L."/>
            <person name="Schmutz J."/>
            <person name="Larimer F."/>
            <person name="Land M."/>
            <person name="Hauser L."/>
            <person name="Kyrpides N."/>
            <person name="Ivanova N."/>
            <person name="Ward B."/>
            <person name="Arp D."/>
            <person name="Klotz M."/>
            <person name="Stein L."/>
            <person name="O'Mullan G."/>
            <person name="Starkenburg S."/>
            <person name="Sayavedra L."/>
            <person name="Poret-Peterson A.T."/>
            <person name="Gentry M.E."/>
            <person name="Bruce D."/>
            <person name="Richardson P."/>
        </authorList>
    </citation>
    <scope>NUCLEOTIDE SEQUENCE [LARGE SCALE GENOMIC DNA]</scope>
    <source>
        <strain evidence="5">DSM 10229 / NCIMB 13809 / X14</strain>
    </source>
</reference>
<evidence type="ECO:0000259" key="2">
    <source>
        <dbReference type="PROSITE" id="PS51736"/>
    </source>
</evidence>
<gene>
    <name evidence="4" type="ordered locus">Nham_3864</name>
</gene>
<name>Q1QGT0_NITHX</name>